<dbReference type="AlphaFoldDB" id="A0A915HWT9"/>
<protein>
    <submittedName>
        <fullName evidence="3">Uncharacterized protein</fullName>
    </submittedName>
</protein>
<reference evidence="3" key="1">
    <citation type="submission" date="2022-11" db="UniProtKB">
        <authorList>
            <consortium name="WormBaseParasite"/>
        </authorList>
    </citation>
    <scope>IDENTIFICATION</scope>
</reference>
<keyword evidence="2" id="KW-1185">Reference proteome</keyword>
<evidence type="ECO:0000313" key="2">
    <source>
        <dbReference type="Proteomes" id="UP000887565"/>
    </source>
</evidence>
<dbReference type="Proteomes" id="UP000887565">
    <property type="component" value="Unplaced"/>
</dbReference>
<proteinExistence type="predicted"/>
<evidence type="ECO:0000256" key="1">
    <source>
        <dbReference type="SAM" id="MobiDB-lite"/>
    </source>
</evidence>
<evidence type="ECO:0000313" key="3">
    <source>
        <dbReference type="WBParaSite" id="nRc.2.0.1.t06027-RA"/>
    </source>
</evidence>
<name>A0A915HWT9_ROMCU</name>
<feature type="region of interest" description="Disordered" evidence="1">
    <location>
        <begin position="1"/>
        <end position="24"/>
    </location>
</feature>
<sequence>MEAIISDIEPKDDDNDDGSSGSGVVVVDPVLSAASTHRDLGTPTGLASRSPPMTLVNLRDLTVDGVEFRTSGDPAPTYHLLGNGRMSPLSSSLMVTTASSMVGCPSSLSLSQQTSSSAVQAHLAAAGTYATLTPLQPLPPISTVTPLEKYALLPSLINANTTFNLTNLSNNHGQNSLNNGSGPLDCLTFVTNGVAGAPLMR</sequence>
<dbReference type="WBParaSite" id="nRc.2.0.1.t06027-RA">
    <property type="protein sequence ID" value="nRc.2.0.1.t06027-RA"/>
    <property type="gene ID" value="nRc.2.0.1.g06027"/>
</dbReference>
<organism evidence="2 3">
    <name type="scientific">Romanomermis culicivorax</name>
    <name type="common">Nematode worm</name>
    <dbReference type="NCBI Taxonomy" id="13658"/>
    <lineage>
        <taxon>Eukaryota</taxon>
        <taxon>Metazoa</taxon>
        <taxon>Ecdysozoa</taxon>
        <taxon>Nematoda</taxon>
        <taxon>Enoplea</taxon>
        <taxon>Dorylaimia</taxon>
        <taxon>Mermithida</taxon>
        <taxon>Mermithoidea</taxon>
        <taxon>Mermithidae</taxon>
        <taxon>Romanomermis</taxon>
    </lineage>
</organism>
<accession>A0A915HWT9</accession>